<feature type="domain" description="HhH-GPD" evidence="5">
    <location>
        <begin position="36"/>
        <end position="200"/>
    </location>
</feature>
<dbReference type="CDD" id="cd00056">
    <property type="entry name" value="ENDO3c"/>
    <property type="match status" value="1"/>
</dbReference>
<evidence type="ECO:0000256" key="2">
    <source>
        <dbReference type="ARBA" id="ARBA00022723"/>
    </source>
</evidence>
<dbReference type="GO" id="GO:0006284">
    <property type="term" value="P:base-excision repair"/>
    <property type="evidence" value="ECO:0007669"/>
    <property type="project" value="InterPro"/>
</dbReference>
<proteinExistence type="predicted"/>
<dbReference type="EMBL" id="AP021861">
    <property type="protein sequence ID" value="BBO35999.1"/>
    <property type="molecule type" value="Genomic_DNA"/>
</dbReference>
<dbReference type="InterPro" id="IPR023170">
    <property type="entry name" value="HhH_base_excis_C"/>
</dbReference>
<dbReference type="KEGG" id="lpav:PLANPX_5611"/>
<dbReference type="PIRSF" id="PIRSF001435">
    <property type="entry name" value="Nth"/>
    <property type="match status" value="1"/>
</dbReference>
<dbReference type="PANTHER" id="PTHR10359:SF19">
    <property type="entry name" value="DNA REPAIR GLYCOSYLASE MJ1434-RELATED"/>
    <property type="match status" value="1"/>
</dbReference>
<evidence type="ECO:0000313" key="7">
    <source>
        <dbReference type="Proteomes" id="UP000326837"/>
    </source>
</evidence>
<protein>
    <submittedName>
        <fullName evidence="6">Endonuclease III</fullName>
        <ecNumber evidence="6">4.2.99.18</ecNumber>
    </submittedName>
</protein>
<dbReference type="PANTHER" id="PTHR10359">
    <property type="entry name" value="A/G-SPECIFIC ADENINE GLYCOSYLASE/ENDONUCLEASE III"/>
    <property type="match status" value="1"/>
</dbReference>
<keyword evidence="1" id="KW-0004">4Fe-4S</keyword>
<keyword evidence="2" id="KW-0479">Metal-binding</keyword>
<keyword evidence="7" id="KW-1185">Reference proteome</keyword>
<reference evidence="7" key="1">
    <citation type="submission" date="2019-10" db="EMBL/GenBank/DDBJ databases">
        <title>Lacipirellula parvula gen. nov., sp. nov., representing a lineage of planctomycetes widespread in freshwater anoxic habitats, and description of the family Lacipirellulaceae.</title>
        <authorList>
            <person name="Dedysh S.N."/>
            <person name="Kulichevskaya I.S."/>
            <person name="Beletsky A.V."/>
            <person name="Rakitin A.L."/>
            <person name="Mardanov A.V."/>
            <person name="Ivanova A.A."/>
            <person name="Saltykova V.X."/>
            <person name="Rijpstra W.I.C."/>
            <person name="Sinninghe Damste J.S."/>
            <person name="Ravin N.V."/>
        </authorList>
    </citation>
    <scope>NUCLEOTIDE SEQUENCE [LARGE SCALE GENOMIC DNA]</scope>
    <source>
        <strain evidence="7">PX69</strain>
    </source>
</reference>
<dbReference type="RefSeq" id="WP_152101256.1">
    <property type="nucleotide sequence ID" value="NZ_AP021861.1"/>
</dbReference>
<dbReference type="Gene3D" id="1.10.340.30">
    <property type="entry name" value="Hypothetical protein, domain 2"/>
    <property type="match status" value="1"/>
</dbReference>
<dbReference type="GO" id="GO:0140078">
    <property type="term" value="F:class I DNA-(apurinic or apyrimidinic site) endonuclease activity"/>
    <property type="evidence" value="ECO:0007669"/>
    <property type="project" value="UniProtKB-EC"/>
</dbReference>
<dbReference type="AlphaFoldDB" id="A0A5K7XQN0"/>
<organism evidence="6 7">
    <name type="scientific">Lacipirellula parvula</name>
    <dbReference type="NCBI Taxonomy" id="2650471"/>
    <lineage>
        <taxon>Bacteria</taxon>
        <taxon>Pseudomonadati</taxon>
        <taxon>Planctomycetota</taxon>
        <taxon>Planctomycetia</taxon>
        <taxon>Pirellulales</taxon>
        <taxon>Lacipirellulaceae</taxon>
        <taxon>Lacipirellula</taxon>
    </lineage>
</organism>
<sequence>MPSDSANVFRILARELGPQHWWPAETPFEVMVGAMLVQNTAWKNVERALDNLRAADLLAPLRLAAVGEEELAELIRPAGYYRLKAKRLRHLLAFIVERFAGSIDAMRAVPVDAMRRELLAIHGVGPETADSILNYALGHAALVVDAYTHRIWTRHGWIDPRANYHQLQAEVARGLSADAQTYNELHALIVNVGHHWCKRTPKCEGCPLRELLPAAGPRC</sequence>
<evidence type="ECO:0000259" key="5">
    <source>
        <dbReference type="SMART" id="SM00478"/>
    </source>
</evidence>
<dbReference type="SMART" id="SM00478">
    <property type="entry name" value="ENDO3c"/>
    <property type="match status" value="1"/>
</dbReference>
<keyword evidence="6" id="KW-0540">Nuclease</keyword>
<dbReference type="GO" id="GO:0051539">
    <property type="term" value="F:4 iron, 4 sulfur cluster binding"/>
    <property type="evidence" value="ECO:0007669"/>
    <property type="project" value="UniProtKB-KW"/>
</dbReference>
<dbReference type="InterPro" id="IPR003265">
    <property type="entry name" value="HhH-GPD_domain"/>
</dbReference>
<accession>A0A5K7XQN0</accession>
<keyword evidence="6" id="KW-0255">Endonuclease</keyword>
<dbReference type="Proteomes" id="UP000326837">
    <property type="component" value="Chromosome"/>
</dbReference>
<dbReference type="Gene3D" id="1.10.1670.10">
    <property type="entry name" value="Helix-hairpin-Helix base-excision DNA repair enzymes (C-terminal)"/>
    <property type="match status" value="1"/>
</dbReference>
<dbReference type="InterPro" id="IPR011257">
    <property type="entry name" value="DNA_glycosylase"/>
</dbReference>
<keyword evidence="3" id="KW-0408">Iron</keyword>
<dbReference type="SUPFAM" id="SSF48150">
    <property type="entry name" value="DNA-glycosylase"/>
    <property type="match status" value="1"/>
</dbReference>
<name>A0A5K7XQN0_9BACT</name>
<evidence type="ECO:0000256" key="1">
    <source>
        <dbReference type="ARBA" id="ARBA00022485"/>
    </source>
</evidence>
<dbReference type="GO" id="GO:0046872">
    <property type="term" value="F:metal ion binding"/>
    <property type="evidence" value="ECO:0007669"/>
    <property type="project" value="UniProtKB-KW"/>
</dbReference>
<evidence type="ECO:0000256" key="3">
    <source>
        <dbReference type="ARBA" id="ARBA00023004"/>
    </source>
</evidence>
<evidence type="ECO:0000256" key="4">
    <source>
        <dbReference type="ARBA" id="ARBA00023014"/>
    </source>
</evidence>
<keyword evidence="4" id="KW-0411">Iron-sulfur</keyword>
<evidence type="ECO:0000313" key="6">
    <source>
        <dbReference type="EMBL" id="BBO35999.1"/>
    </source>
</evidence>
<keyword evidence="6" id="KW-0378">Hydrolase</keyword>
<gene>
    <name evidence="6" type="ORF">PLANPX_5611</name>
</gene>
<dbReference type="Pfam" id="PF00730">
    <property type="entry name" value="HhH-GPD"/>
    <property type="match status" value="1"/>
</dbReference>
<keyword evidence="6" id="KW-0456">Lyase</keyword>
<dbReference type="EC" id="4.2.99.18" evidence="6"/>